<keyword evidence="3" id="KW-1185">Reference proteome</keyword>
<evidence type="ECO:0000313" key="3">
    <source>
        <dbReference type="Proteomes" id="UP001278766"/>
    </source>
</evidence>
<evidence type="ECO:0000256" key="1">
    <source>
        <dbReference type="SAM" id="MobiDB-lite"/>
    </source>
</evidence>
<feature type="region of interest" description="Disordered" evidence="1">
    <location>
        <begin position="113"/>
        <end position="136"/>
    </location>
</feature>
<dbReference type="AlphaFoldDB" id="A0AAE0LXM2"/>
<reference evidence="2" key="1">
    <citation type="journal article" date="2023" name="Mol. Phylogenet. Evol.">
        <title>Genome-scale phylogeny and comparative genomics of the fungal order Sordariales.</title>
        <authorList>
            <person name="Hensen N."/>
            <person name="Bonometti L."/>
            <person name="Westerberg I."/>
            <person name="Brannstrom I.O."/>
            <person name="Guillou S."/>
            <person name="Cros-Aarteil S."/>
            <person name="Calhoun S."/>
            <person name="Haridas S."/>
            <person name="Kuo A."/>
            <person name="Mondo S."/>
            <person name="Pangilinan J."/>
            <person name="Riley R."/>
            <person name="LaButti K."/>
            <person name="Andreopoulos B."/>
            <person name="Lipzen A."/>
            <person name="Chen C."/>
            <person name="Yan M."/>
            <person name="Daum C."/>
            <person name="Ng V."/>
            <person name="Clum A."/>
            <person name="Steindorff A."/>
            <person name="Ohm R.A."/>
            <person name="Martin F."/>
            <person name="Silar P."/>
            <person name="Natvig D.O."/>
            <person name="Lalanne C."/>
            <person name="Gautier V."/>
            <person name="Ament-Velasquez S.L."/>
            <person name="Kruys A."/>
            <person name="Hutchinson M.I."/>
            <person name="Powell A.J."/>
            <person name="Barry K."/>
            <person name="Miller A.N."/>
            <person name="Grigoriev I.V."/>
            <person name="Debuchy R."/>
            <person name="Gladieux P."/>
            <person name="Hiltunen Thoren M."/>
            <person name="Johannesson H."/>
        </authorList>
    </citation>
    <scope>NUCLEOTIDE SEQUENCE</scope>
    <source>
        <strain evidence="2">CBS 168.71</strain>
    </source>
</reference>
<accession>A0AAE0LXM2</accession>
<reference evidence="2" key="2">
    <citation type="submission" date="2023-06" db="EMBL/GenBank/DDBJ databases">
        <authorList>
            <consortium name="Lawrence Berkeley National Laboratory"/>
            <person name="Haridas S."/>
            <person name="Hensen N."/>
            <person name="Bonometti L."/>
            <person name="Westerberg I."/>
            <person name="Brannstrom I.O."/>
            <person name="Guillou S."/>
            <person name="Cros-Aarteil S."/>
            <person name="Calhoun S."/>
            <person name="Kuo A."/>
            <person name="Mondo S."/>
            <person name="Pangilinan J."/>
            <person name="Riley R."/>
            <person name="Labutti K."/>
            <person name="Andreopoulos B."/>
            <person name="Lipzen A."/>
            <person name="Chen C."/>
            <person name="Yanf M."/>
            <person name="Daum C."/>
            <person name="Ng V."/>
            <person name="Clum A."/>
            <person name="Steindorff A."/>
            <person name="Ohm R."/>
            <person name="Martin F."/>
            <person name="Silar P."/>
            <person name="Natvig D."/>
            <person name="Lalanne C."/>
            <person name="Gautier V."/>
            <person name="Ament-Velasquez S.L."/>
            <person name="Kruys A."/>
            <person name="Hutchinson M.I."/>
            <person name="Powell A.J."/>
            <person name="Barry K."/>
            <person name="Miller A.N."/>
            <person name="Grigoriev I.V."/>
            <person name="Debuchy R."/>
            <person name="Gladieux P."/>
            <person name="Thoren M.H."/>
            <person name="Johannesson H."/>
        </authorList>
    </citation>
    <scope>NUCLEOTIDE SEQUENCE</scope>
    <source>
        <strain evidence="2">CBS 168.71</strain>
    </source>
</reference>
<evidence type="ECO:0000313" key="2">
    <source>
        <dbReference type="EMBL" id="KAK3301441.1"/>
    </source>
</evidence>
<dbReference type="EMBL" id="JAUEPN010000001">
    <property type="protein sequence ID" value="KAK3301441.1"/>
    <property type="molecule type" value="Genomic_DNA"/>
</dbReference>
<dbReference type="RefSeq" id="XP_062664955.1">
    <property type="nucleotide sequence ID" value="XM_062803040.1"/>
</dbReference>
<dbReference type="Proteomes" id="UP001278766">
    <property type="component" value="Unassembled WGS sequence"/>
</dbReference>
<name>A0AAE0LXM2_9PEZI</name>
<comment type="caution">
    <text evidence="2">The sequence shown here is derived from an EMBL/GenBank/DDBJ whole genome shotgun (WGS) entry which is preliminary data.</text>
</comment>
<gene>
    <name evidence="2" type="ORF">B0H64DRAFT_38485</name>
</gene>
<proteinExistence type="predicted"/>
<sequence>MHPPPSVRLRQGVGAQVHLDISSPYLVVHCVPLITSSPRLGGFGGGGRKAERPGALDEAGRLCWSPLPVCFWRCMSFFERVSAWHLWDWRTFPGRHPCGGIAAIALGDKIKSPQPSFGATHPPSKEMGRLPSGTEAQKQKRNVLLAPPAWHDRGRLVFVTSPEYQTSLLSSRIHCQPGSYLSPPVPRFLSVCRLQANELEPEARETLQRGEKRKEKSPRIQRELCGSHFFKPAHSSATQATGVRAKAAFLEGVVAERNPPDRVGSVETHPFARF</sequence>
<dbReference type="GeneID" id="87839988"/>
<organism evidence="2 3">
    <name type="scientific">Chaetomium fimeti</name>
    <dbReference type="NCBI Taxonomy" id="1854472"/>
    <lineage>
        <taxon>Eukaryota</taxon>
        <taxon>Fungi</taxon>
        <taxon>Dikarya</taxon>
        <taxon>Ascomycota</taxon>
        <taxon>Pezizomycotina</taxon>
        <taxon>Sordariomycetes</taxon>
        <taxon>Sordariomycetidae</taxon>
        <taxon>Sordariales</taxon>
        <taxon>Chaetomiaceae</taxon>
        <taxon>Chaetomium</taxon>
    </lineage>
</organism>
<protein>
    <submittedName>
        <fullName evidence="2">Uncharacterized protein</fullName>
    </submittedName>
</protein>